<dbReference type="Proteomes" id="UP000177870">
    <property type="component" value="Chromosome"/>
</dbReference>
<evidence type="ECO:0000256" key="1">
    <source>
        <dbReference type="SAM" id="MobiDB-lite"/>
    </source>
</evidence>
<evidence type="ECO:0000313" key="3">
    <source>
        <dbReference type="Proteomes" id="UP000177870"/>
    </source>
</evidence>
<name>A0A1D8TVX9_9CYAN</name>
<accession>A0A1D8TVX9</accession>
<gene>
    <name evidence="2" type="ORF">BJP34_22300</name>
</gene>
<feature type="compositionally biased region" description="Basic and acidic residues" evidence="1">
    <location>
        <begin position="106"/>
        <end position="134"/>
    </location>
</feature>
<evidence type="ECO:0000313" key="2">
    <source>
        <dbReference type="EMBL" id="AOX01799.1"/>
    </source>
</evidence>
<organism evidence="2 3">
    <name type="scientific">Moorena producens PAL-8-15-08-1</name>
    <dbReference type="NCBI Taxonomy" id="1458985"/>
    <lineage>
        <taxon>Bacteria</taxon>
        <taxon>Bacillati</taxon>
        <taxon>Cyanobacteriota</taxon>
        <taxon>Cyanophyceae</taxon>
        <taxon>Coleofasciculales</taxon>
        <taxon>Coleofasciculaceae</taxon>
        <taxon>Moorena</taxon>
    </lineage>
</organism>
<reference evidence="3" key="1">
    <citation type="submission" date="2016-10" db="EMBL/GenBank/DDBJ databases">
        <title>Comparative genomics uncovers the prolific and rare metabolic potential of the cyanobacterial genus Moorea.</title>
        <authorList>
            <person name="Leao T."/>
            <person name="Castelao G."/>
            <person name="Korobeynikov A."/>
            <person name="Monroe E.A."/>
            <person name="Podell S."/>
            <person name="Glukhov E."/>
            <person name="Allen E."/>
            <person name="Gerwick W.H."/>
            <person name="Gerwick L."/>
        </authorList>
    </citation>
    <scope>NUCLEOTIDE SEQUENCE [LARGE SCALE GENOMIC DNA]</scope>
    <source>
        <strain evidence="3">PAL-8-15-08-1</strain>
    </source>
</reference>
<dbReference type="RefSeq" id="WP_070394232.1">
    <property type="nucleotide sequence ID" value="NZ_CP017599.1"/>
</dbReference>
<protein>
    <submittedName>
        <fullName evidence="2">Uncharacterized protein</fullName>
    </submittedName>
</protein>
<proteinExistence type="predicted"/>
<dbReference type="STRING" id="1458985.BJP34_22300"/>
<sequence>MEAEIQVIENFIKLIKTQPDLFSEQDRNEIEAIFNPLINTGLLFYEQDENEIEAIINSLGNDDLEGLADKIDNWCTVHEVIGDALNFLIASEPIGEMGLAGTFSTRETKTEDEKNQRETLDNEVRKSSTEETKKPNTPKG</sequence>
<dbReference type="OrthoDB" id="467680at2"/>
<dbReference type="EMBL" id="CP017599">
    <property type="protein sequence ID" value="AOX01799.1"/>
    <property type="molecule type" value="Genomic_DNA"/>
</dbReference>
<feature type="region of interest" description="Disordered" evidence="1">
    <location>
        <begin position="100"/>
        <end position="140"/>
    </location>
</feature>
<dbReference type="KEGG" id="mpro:BJP34_22300"/>
<dbReference type="AlphaFoldDB" id="A0A1D8TVX9"/>